<dbReference type="UniPathway" id="UPA00034">
    <property type="reaction ID" value="UER00025"/>
</dbReference>
<name>A0A1F6VEV0_9BACT</name>
<evidence type="ECO:0000256" key="7">
    <source>
        <dbReference type="ARBA" id="ARBA00051712"/>
    </source>
</evidence>
<feature type="active site" description="Proton acceptor" evidence="8">
    <location>
        <position position="212"/>
    </location>
</feature>
<dbReference type="SUPFAM" id="SSF54506">
    <property type="entry name" value="Diaminopimelate epimerase-like"/>
    <property type="match status" value="2"/>
</dbReference>
<protein>
    <recommendedName>
        <fullName evidence="3 8">Diaminopimelate epimerase</fullName>
        <shortName evidence="8">DAP epimerase</shortName>
        <ecNumber evidence="3 8">5.1.1.7</ecNumber>
    </recommendedName>
    <alternativeName>
        <fullName evidence="8">PLP-independent amino acid racemase</fullName>
    </alternativeName>
</protein>
<keyword evidence="5 8" id="KW-0457">Lysine biosynthesis</keyword>
<dbReference type="PANTHER" id="PTHR31689:SF0">
    <property type="entry name" value="DIAMINOPIMELATE EPIMERASE"/>
    <property type="match status" value="1"/>
</dbReference>
<dbReference type="GO" id="GO:0008837">
    <property type="term" value="F:diaminopimelate epimerase activity"/>
    <property type="evidence" value="ECO:0007669"/>
    <property type="project" value="UniProtKB-UniRule"/>
</dbReference>
<proteinExistence type="inferred from homology"/>
<gene>
    <name evidence="8" type="primary">dapF</name>
    <name evidence="10" type="ORF">A2738_02910</name>
</gene>
<dbReference type="Proteomes" id="UP000178235">
    <property type="component" value="Unassembled WGS sequence"/>
</dbReference>
<evidence type="ECO:0000313" key="10">
    <source>
        <dbReference type="EMBL" id="OGI68109.1"/>
    </source>
</evidence>
<dbReference type="PANTHER" id="PTHR31689">
    <property type="entry name" value="DIAMINOPIMELATE EPIMERASE, CHLOROPLASTIC"/>
    <property type="match status" value="1"/>
</dbReference>
<dbReference type="AlphaFoldDB" id="A0A1F6VEV0"/>
<feature type="site" description="Could be important to modulate the pK values of the two catalytic cysteine residues" evidence="8">
    <location>
        <position position="203"/>
    </location>
</feature>
<feature type="active site" description="Proton donor" evidence="8">
    <location>
        <position position="72"/>
    </location>
</feature>
<dbReference type="NCBIfam" id="TIGR00652">
    <property type="entry name" value="DapF"/>
    <property type="match status" value="1"/>
</dbReference>
<dbReference type="GO" id="GO:0005829">
    <property type="term" value="C:cytosol"/>
    <property type="evidence" value="ECO:0007669"/>
    <property type="project" value="TreeGrafter"/>
</dbReference>
<evidence type="ECO:0000256" key="5">
    <source>
        <dbReference type="ARBA" id="ARBA00023154"/>
    </source>
</evidence>
<evidence type="ECO:0000256" key="4">
    <source>
        <dbReference type="ARBA" id="ARBA00022605"/>
    </source>
</evidence>
<comment type="catalytic activity">
    <reaction evidence="7 8">
        <text>(2S,6S)-2,6-diaminopimelate = meso-2,6-diaminopimelate</text>
        <dbReference type="Rhea" id="RHEA:15393"/>
        <dbReference type="ChEBI" id="CHEBI:57609"/>
        <dbReference type="ChEBI" id="CHEBI:57791"/>
        <dbReference type="EC" id="5.1.1.7"/>
    </reaction>
</comment>
<evidence type="ECO:0000313" key="11">
    <source>
        <dbReference type="Proteomes" id="UP000178235"/>
    </source>
</evidence>
<dbReference type="EMBL" id="MFTS01000005">
    <property type="protein sequence ID" value="OGI68109.1"/>
    <property type="molecule type" value="Genomic_DNA"/>
</dbReference>
<reference evidence="10 11" key="1">
    <citation type="journal article" date="2016" name="Nat. Commun.">
        <title>Thousands of microbial genomes shed light on interconnected biogeochemical processes in an aquifer system.</title>
        <authorList>
            <person name="Anantharaman K."/>
            <person name="Brown C.T."/>
            <person name="Hug L.A."/>
            <person name="Sharon I."/>
            <person name="Castelle C.J."/>
            <person name="Probst A.J."/>
            <person name="Thomas B.C."/>
            <person name="Singh A."/>
            <person name="Wilkins M.J."/>
            <person name="Karaoz U."/>
            <person name="Brodie E.L."/>
            <person name="Williams K.H."/>
            <person name="Hubbard S.S."/>
            <person name="Banfield J.F."/>
        </authorList>
    </citation>
    <scope>NUCLEOTIDE SEQUENCE [LARGE SCALE GENOMIC DNA]</scope>
</reference>
<comment type="caution">
    <text evidence="10">The sequence shown here is derived from an EMBL/GenBank/DDBJ whole genome shotgun (WGS) entry which is preliminary data.</text>
</comment>
<evidence type="ECO:0000256" key="3">
    <source>
        <dbReference type="ARBA" id="ARBA00013080"/>
    </source>
</evidence>
<comment type="similarity">
    <text evidence="2 8">Belongs to the diaminopimelate epimerase family.</text>
</comment>
<dbReference type="Pfam" id="PF01678">
    <property type="entry name" value="DAP_epimerase"/>
    <property type="match status" value="2"/>
</dbReference>
<dbReference type="GO" id="GO:0009089">
    <property type="term" value="P:lysine biosynthetic process via diaminopimelate"/>
    <property type="evidence" value="ECO:0007669"/>
    <property type="project" value="UniProtKB-UniRule"/>
</dbReference>
<evidence type="ECO:0000256" key="2">
    <source>
        <dbReference type="ARBA" id="ARBA00010219"/>
    </source>
</evidence>
<comment type="subunit">
    <text evidence="8">Homodimer.</text>
</comment>
<feature type="binding site" evidence="8">
    <location>
        <position position="63"/>
    </location>
    <ligand>
        <name>substrate</name>
    </ligand>
</feature>
<feature type="binding site" evidence="8">
    <location>
        <position position="185"/>
    </location>
    <ligand>
        <name>substrate</name>
    </ligand>
</feature>
<feature type="binding site" evidence="8">
    <location>
        <begin position="203"/>
        <end position="204"/>
    </location>
    <ligand>
        <name>substrate</name>
    </ligand>
</feature>
<dbReference type="InterPro" id="IPR018510">
    <property type="entry name" value="DAP_epimerase_AS"/>
</dbReference>
<dbReference type="HAMAP" id="MF_00197">
    <property type="entry name" value="DAP_epimerase"/>
    <property type="match status" value="1"/>
</dbReference>
<dbReference type="EC" id="5.1.1.7" evidence="3 8"/>
<organism evidence="10 11">
    <name type="scientific">Candidatus Nomurabacteria bacterium RIFCSPHIGHO2_01_FULL_42_15</name>
    <dbReference type="NCBI Taxonomy" id="1801742"/>
    <lineage>
        <taxon>Bacteria</taxon>
        <taxon>Candidatus Nomuraibacteriota</taxon>
    </lineage>
</organism>
<comment type="caution">
    <text evidence="8">Lacks conserved residue(s) required for the propagation of feature annotation.</text>
</comment>
<keyword evidence="4 8" id="KW-0028">Amino-acid biosynthesis</keyword>
<evidence type="ECO:0000256" key="1">
    <source>
        <dbReference type="ARBA" id="ARBA00005196"/>
    </source>
</evidence>
<evidence type="ECO:0000256" key="6">
    <source>
        <dbReference type="ARBA" id="ARBA00023235"/>
    </source>
</evidence>
<dbReference type="Gene3D" id="3.10.310.10">
    <property type="entry name" value="Diaminopimelate Epimerase, Chain A, domain 1"/>
    <property type="match status" value="2"/>
</dbReference>
<feature type="site" description="Could be important to modulate the pK values of the two catalytic cysteine residues" evidence="8">
    <location>
        <position position="154"/>
    </location>
</feature>
<comment type="pathway">
    <text evidence="1 8">Amino-acid biosynthesis; L-lysine biosynthesis via DAP pathway; DL-2,6-diaminopimelate from LL-2,6-diaminopimelate: step 1/1.</text>
</comment>
<comment type="function">
    <text evidence="8">Catalyzes the stereoinversion of LL-2,6-diaminopimelate (L,L-DAP) to meso-diaminopimelate (meso-DAP), a precursor of L-lysine and an essential component of the bacterial peptidoglycan.</text>
</comment>
<comment type="subcellular location">
    <subcellularLocation>
        <location evidence="8">Cytoplasm</location>
    </subcellularLocation>
</comment>
<feature type="binding site" evidence="8">
    <location>
        <position position="152"/>
    </location>
    <ligand>
        <name>substrate</name>
    </ligand>
</feature>
<feature type="binding site" evidence="8">
    <location>
        <position position="12"/>
    </location>
    <ligand>
        <name>substrate</name>
    </ligand>
</feature>
<feature type="binding site" evidence="8">
    <location>
        <begin position="73"/>
        <end position="74"/>
    </location>
    <ligand>
        <name>substrate</name>
    </ligand>
</feature>
<feature type="active site" evidence="9">
    <location>
        <position position="72"/>
    </location>
</feature>
<accession>A0A1F6VEV0</accession>
<keyword evidence="8" id="KW-0963">Cytoplasm</keyword>
<keyword evidence="6 8" id="KW-0413">Isomerase</keyword>
<evidence type="ECO:0000256" key="8">
    <source>
        <dbReference type="HAMAP-Rule" id="MF_00197"/>
    </source>
</evidence>
<dbReference type="PROSITE" id="PS01326">
    <property type="entry name" value="DAP_EPIMERASE"/>
    <property type="match status" value="1"/>
</dbReference>
<sequence length="267" mass="29317">MKEFYKYHGTGNDFIMIDNRDGNYDVKAENIKLLCDRHFGIGADGLILLESSNKADCFMNYYNADGTVAEMCGNGVRCTAKFFLEQTKSNLKELSIDTRAGIKKVIINKDGLPTQAGTFSVNMGAPVFSHADFPKSSLVLENIPFSFVSMGNPHAVGFVKNVSDINISEIGPKIENDSHFPNKINVELVEKISDNHFKVKVWERGSGATLACGTGACAVYAILQKNLENKGEITLEFPGGNLYLSENEKGEIILRGEAVCVFRGEII</sequence>
<feature type="binding site" evidence="8">
    <location>
        <begin position="213"/>
        <end position="214"/>
    </location>
    <ligand>
        <name>substrate</name>
    </ligand>
</feature>
<dbReference type="InterPro" id="IPR001653">
    <property type="entry name" value="DAP_epimerase_DapF"/>
</dbReference>
<evidence type="ECO:0000256" key="9">
    <source>
        <dbReference type="PROSITE-ProRule" id="PRU10125"/>
    </source>
</evidence>